<evidence type="ECO:0000313" key="2">
    <source>
        <dbReference type="EMBL" id="GMH23997.1"/>
    </source>
</evidence>
<evidence type="ECO:0000256" key="1">
    <source>
        <dbReference type="SAM" id="MobiDB-lite"/>
    </source>
</evidence>
<gene>
    <name evidence="2" type="ORF">Nepgr_025840</name>
</gene>
<protein>
    <submittedName>
        <fullName evidence="2">Uncharacterized protein</fullName>
    </submittedName>
</protein>
<accession>A0AAD3XZV6</accession>
<dbReference type="EMBL" id="BSYO01000027">
    <property type="protein sequence ID" value="GMH23997.1"/>
    <property type="molecule type" value="Genomic_DNA"/>
</dbReference>
<reference evidence="2" key="1">
    <citation type="submission" date="2023-05" db="EMBL/GenBank/DDBJ databases">
        <title>Nepenthes gracilis genome sequencing.</title>
        <authorList>
            <person name="Fukushima K."/>
        </authorList>
    </citation>
    <scope>NUCLEOTIDE SEQUENCE</scope>
    <source>
        <strain evidence="2">SING2019-196</strain>
    </source>
</reference>
<sequence>MPNSREPRALWHGGLCWAPIQLPIKARPRRKAQTGGPEILPRAKETGQPERPKVEANGPRAKTTAEFQEVPKKTENPRNPAESQNRPRNQEETPELSLEDPPKDASSYESANSQGAPPEDEDCPMHDRGCQLSNFAA</sequence>
<evidence type="ECO:0000313" key="3">
    <source>
        <dbReference type="Proteomes" id="UP001279734"/>
    </source>
</evidence>
<dbReference type="Proteomes" id="UP001279734">
    <property type="component" value="Unassembled WGS sequence"/>
</dbReference>
<comment type="caution">
    <text evidence="2">The sequence shown here is derived from an EMBL/GenBank/DDBJ whole genome shotgun (WGS) entry which is preliminary data.</text>
</comment>
<name>A0AAD3XZV6_NEPGR</name>
<feature type="region of interest" description="Disordered" evidence="1">
    <location>
        <begin position="21"/>
        <end position="137"/>
    </location>
</feature>
<organism evidence="2 3">
    <name type="scientific">Nepenthes gracilis</name>
    <name type="common">Slender pitcher plant</name>
    <dbReference type="NCBI Taxonomy" id="150966"/>
    <lineage>
        <taxon>Eukaryota</taxon>
        <taxon>Viridiplantae</taxon>
        <taxon>Streptophyta</taxon>
        <taxon>Embryophyta</taxon>
        <taxon>Tracheophyta</taxon>
        <taxon>Spermatophyta</taxon>
        <taxon>Magnoliopsida</taxon>
        <taxon>eudicotyledons</taxon>
        <taxon>Gunneridae</taxon>
        <taxon>Pentapetalae</taxon>
        <taxon>Caryophyllales</taxon>
        <taxon>Nepenthaceae</taxon>
        <taxon>Nepenthes</taxon>
    </lineage>
</organism>
<keyword evidence="3" id="KW-1185">Reference proteome</keyword>
<dbReference type="AlphaFoldDB" id="A0AAD3XZV6"/>
<proteinExistence type="predicted"/>
<feature type="compositionally biased region" description="Basic and acidic residues" evidence="1">
    <location>
        <begin position="41"/>
        <end position="54"/>
    </location>
</feature>